<feature type="domain" description="Peptidase C45 hydrolase" evidence="1">
    <location>
        <begin position="99"/>
        <end position="303"/>
    </location>
</feature>
<evidence type="ECO:0000313" key="2">
    <source>
        <dbReference type="EMBL" id="AWN45423.1"/>
    </source>
</evidence>
<dbReference type="AlphaFoldDB" id="A0A2U8WH15"/>
<dbReference type="EMBL" id="CP029553">
    <property type="protein sequence ID" value="AWN45423.1"/>
    <property type="molecule type" value="Genomic_DNA"/>
</dbReference>
<dbReference type="OrthoDB" id="8617387at2"/>
<dbReference type="InterPro" id="IPR005079">
    <property type="entry name" value="Peptidase_C45_hydrolase"/>
</dbReference>
<dbReference type="Pfam" id="PF03417">
    <property type="entry name" value="AAT"/>
    <property type="match status" value="1"/>
</dbReference>
<sequence>MEATTEKTFVAEREDRPGAGWLARFRGGRDEAARWYLGDGTVAPPSAAACRAALARHMPELVPAYDEACGLVGDDDLAHRVLSHYRPAAHRQGCSQAVWLGEDGPALVRNYDYPLPVITGRIERTAWSGRRVIAMGQRPWGGCLDGMNDDGLVASCTLGGIARRGEGFAIILMLRYVLETCGSVGEGIAALRRLPPSQIHNVTLLDRTGAHATILMGPRREPAVVPWRTCTNHQERASPASRSALRQRVLDEALAAPGATLETLTARFFEPPLYSRKAAFTTAYTALYRPAAGRVDYLWPGRRWSQSFDRFEEGAYTHDYGALEP</sequence>
<protein>
    <submittedName>
        <fullName evidence="2">Peptidase C45</fullName>
    </submittedName>
</protein>
<dbReference type="Gene3D" id="3.60.60.10">
    <property type="entry name" value="Penicillin V Acylase, Chain A"/>
    <property type="match status" value="1"/>
</dbReference>
<gene>
    <name evidence="2" type="ORF">DK419_03065</name>
</gene>
<organism evidence="2 3">
    <name type="scientific">Methylobacterium terrae</name>
    <dbReference type="NCBI Taxonomy" id="2202827"/>
    <lineage>
        <taxon>Bacteria</taxon>
        <taxon>Pseudomonadati</taxon>
        <taxon>Pseudomonadota</taxon>
        <taxon>Alphaproteobacteria</taxon>
        <taxon>Hyphomicrobiales</taxon>
        <taxon>Methylobacteriaceae</taxon>
        <taxon>Methylobacterium</taxon>
    </lineage>
</organism>
<name>A0A2U8WH15_9HYPH</name>
<dbReference type="KEGG" id="mtea:DK419_03065"/>
<dbReference type="RefSeq" id="WP_109957791.1">
    <property type="nucleotide sequence ID" value="NZ_CP029553.1"/>
</dbReference>
<evidence type="ECO:0000313" key="3">
    <source>
        <dbReference type="Proteomes" id="UP000245444"/>
    </source>
</evidence>
<dbReference type="InterPro" id="IPR047794">
    <property type="entry name" value="C45_proenzyme-like"/>
</dbReference>
<dbReference type="NCBIfam" id="NF040521">
    <property type="entry name" value="C45_proenzyme"/>
    <property type="match status" value="1"/>
</dbReference>
<evidence type="ECO:0000259" key="1">
    <source>
        <dbReference type="Pfam" id="PF03417"/>
    </source>
</evidence>
<keyword evidence="3" id="KW-1185">Reference proteome</keyword>
<proteinExistence type="predicted"/>
<accession>A0A2U8WH15</accession>
<reference evidence="2 3" key="1">
    <citation type="submission" date="2018-05" db="EMBL/GenBank/DDBJ databases">
        <title>Complete Genome Sequence of Methylobacterium sp. 17Sr1-28.</title>
        <authorList>
            <person name="Srinivasan S."/>
        </authorList>
    </citation>
    <scope>NUCLEOTIDE SEQUENCE [LARGE SCALE GENOMIC DNA]</scope>
    <source>
        <strain evidence="2 3">17Sr1-28</strain>
    </source>
</reference>
<dbReference type="Proteomes" id="UP000245444">
    <property type="component" value="Chromosome"/>
</dbReference>